<name>A0A0F2THF6_STRR3</name>
<comment type="pathway">
    <text evidence="1 6">Cofactor biosynthesis; pyrroloquinoline quinone biosynthesis.</text>
</comment>
<sequence>MKIRILGTTAGGGLPQWNCGCTECAAARRTGTARHQDCLAVSGDGRAWYLVNASPDLRTQLLATPELAPAPGTRDTPLRGALLTSAELDHTLGLLTLREAAGLTIHATAAVRHALHHAFPAGPLLAAYTTADWHTVTPGKPVHLDGGLNAEPFALGGKRPRYAADLPDGPDWVTGYRFTEDGGAACAVYAPGLADWTPAMDRAVAGADLVLLDGTFATPDELAARTSGARRSPGMGHLAVRDSLPHLARHPGPRYLYTHLNNTNPLARDTPPELTAAGAAVAEDGLLIEL</sequence>
<dbReference type="InterPro" id="IPR001279">
    <property type="entry name" value="Metallo-B-lactamas"/>
</dbReference>
<keyword evidence="9" id="KW-1185">Reference proteome</keyword>
<reference evidence="8 9" key="1">
    <citation type="submission" date="2015-02" db="EMBL/GenBank/DDBJ databases">
        <authorList>
            <person name="Ju K.-S."/>
            <person name="Doroghazi J.R."/>
            <person name="Metcalf W."/>
        </authorList>
    </citation>
    <scope>NUCLEOTIDE SEQUENCE [LARGE SCALE GENOMIC DNA]</scope>
    <source>
        <strain evidence="8 9">ATCC 31215</strain>
    </source>
</reference>
<evidence type="ECO:0000256" key="4">
    <source>
        <dbReference type="ARBA" id="ARBA00022448"/>
    </source>
</evidence>
<evidence type="ECO:0000313" key="9">
    <source>
        <dbReference type="Proteomes" id="UP000033699"/>
    </source>
</evidence>
<evidence type="ECO:0000256" key="5">
    <source>
        <dbReference type="ARBA" id="ARBA00022905"/>
    </source>
</evidence>
<evidence type="ECO:0000256" key="6">
    <source>
        <dbReference type="HAMAP-Rule" id="MF_00653"/>
    </source>
</evidence>
<dbReference type="SUPFAM" id="SSF56281">
    <property type="entry name" value="Metallo-hydrolase/oxidoreductase"/>
    <property type="match status" value="1"/>
</dbReference>
<dbReference type="GO" id="GO:0018189">
    <property type="term" value="P:pyrroloquinoline quinone biosynthetic process"/>
    <property type="evidence" value="ECO:0007669"/>
    <property type="project" value="UniProtKB-UniRule"/>
</dbReference>
<evidence type="ECO:0000313" key="8">
    <source>
        <dbReference type="EMBL" id="KJS61700.1"/>
    </source>
</evidence>
<evidence type="ECO:0000256" key="3">
    <source>
        <dbReference type="ARBA" id="ARBA00015084"/>
    </source>
</evidence>
<dbReference type="NCBIfam" id="TIGR02108">
    <property type="entry name" value="PQQ_syn_pqqB"/>
    <property type="match status" value="1"/>
</dbReference>
<dbReference type="PATRIC" id="fig|359131.3.peg.2888"/>
<dbReference type="Proteomes" id="UP000033699">
    <property type="component" value="Unassembled WGS sequence"/>
</dbReference>
<gene>
    <name evidence="6" type="primary">pqqB</name>
    <name evidence="8" type="ORF">VM95_13295</name>
</gene>
<organism evidence="8 9">
    <name type="scientific">Streptomyces rubellomurinus (strain ATCC 31215)</name>
    <dbReference type="NCBI Taxonomy" id="359131"/>
    <lineage>
        <taxon>Bacteria</taxon>
        <taxon>Bacillati</taxon>
        <taxon>Actinomycetota</taxon>
        <taxon>Actinomycetes</taxon>
        <taxon>Kitasatosporales</taxon>
        <taxon>Streptomycetaceae</taxon>
        <taxon>Streptomyces</taxon>
    </lineage>
</organism>
<dbReference type="OrthoDB" id="9778305at2"/>
<comment type="similarity">
    <text evidence="2 6">Belongs to the PqqB family.</text>
</comment>
<comment type="function">
    <text evidence="6">May be involved in the transport of PQQ or its precursor to the periplasm.</text>
</comment>
<dbReference type="AlphaFoldDB" id="A0A0F2THF6"/>
<dbReference type="Pfam" id="PF12706">
    <property type="entry name" value="Lactamase_B_2"/>
    <property type="match status" value="1"/>
</dbReference>
<dbReference type="InterPro" id="IPR011842">
    <property type="entry name" value="PQQ_synth_PqqB"/>
</dbReference>
<dbReference type="HAMAP" id="MF_00653">
    <property type="entry name" value="PQQ_syn_PqqB"/>
    <property type="match status" value="1"/>
</dbReference>
<proteinExistence type="inferred from homology"/>
<evidence type="ECO:0000256" key="2">
    <source>
        <dbReference type="ARBA" id="ARBA00008481"/>
    </source>
</evidence>
<feature type="domain" description="Metallo-beta-lactamase" evidence="7">
    <location>
        <begin position="48"/>
        <end position="259"/>
    </location>
</feature>
<evidence type="ECO:0000256" key="1">
    <source>
        <dbReference type="ARBA" id="ARBA00004886"/>
    </source>
</evidence>
<evidence type="ECO:0000259" key="7">
    <source>
        <dbReference type="Pfam" id="PF12706"/>
    </source>
</evidence>
<keyword evidence="5 6" id="KW-0884">PQQ biosynthesis</keyword>
<keyword evidence="4 6" id="KW-0813">Transport</keyword>
<comment type="caution">
    <text evidence="8">The sequence shown here is derived from an EMBL/GenBank/DDBJ whole genome shotgun (WGS) entry which is preliminary data.</text>
</comment>
<dbReference type="Gene3D" id="3.60.15.10">
    <property type="entry name" value="Ribonuclease Z/Hydroxyacylglutathione hydrolase-like"/>
    <property type="match status" value="1"/>
</dbReference>
<dbReference type="InterPro" id="IPR036866">
    <property type="entry name" value="RibonucZ/Hydroxyglut_hydro"/>
</dbReference>
<dbReference type="EMBL" id="JZKH01000022">
    <property type="protein sequence ID" value="KJS61700.1"/>
    <property type="molecule type" value="Genomic_DNA"/>
</dbReference>
<protein>
    <recommendedName>
        <fullName evidence="3 6">Coenzyme PQQ synthesis protein B</fullName>
    </recommendedName>
    <alternativeName>
        <fullName evidence="6">Pyrroloquinoline quinone biosynthesis protein B</fullName>
    </alternativeName>
</protein>
<dbReference type="UniPathway" id="UPA00539"/>
<dbReference type="RefSeq" id="WP_045695970.1">
    <property type="nucleotide sequence ID" value="NZ_JZKH01000022.1"/>
</dbReference>
<accession>A0A0F2THF6</accession>